<gene>
    <name evidence="1" type="ORF">ARMOST_15173</name>
</gene>
<sequence length="130" mass="14637">MAKTSGTDKSVMGPPQALIEHIEHLRSLFRGILESSNLPLNPSSSKYYFALDPNTLEDGGGFAALSQCLEIVFETWQGEPDAEIQLTEHGERLDNLAVFLKDTLQWHIKTELDQHAFKEAWIERLITAAR</sequence>
<accession>A0A284RSM6</accession>
<dbReference type="Proteomes" id="UP000219338">
    <property type="component" value="Unassembled WGS sequence"/>
</dbReference>
<name>A0A284RSM6_ARMOS</name>
<dbReference type="STRING" id="47428.A0A284RSM6"/>
<evidence type="ECO:0000313" key="2">
    <source>
        <dbReference type="Proteomes" id="UP000219338"/>
    </source>
</evidence>
<protein>
    <submittedName>
        <fullName evidence="1">Uncharacterized protein</fullName>
    </submittedName>
</protein>
<dbReference type="EMBL" id="FUEG01000015">
    <property type="protein sequence ID" value="SJL11764.1"/>
    <property type="molecule type" value="Genomic_DNA"/>
</dbReference>
<proteinExistence type="predicted"/>
<dbReference type="OrthoDB" id="3012188at2759"/>
<keyword evidence="2" id="KW-1185">Reference proteome</keyword>
<organism evidence="1 2">
    <name type="scientific">Armillaria ostoyae</name>
    <name type="common">Armillaria root rot fungus</name>
    <dbReference type="NCBI Taxonomy" id="47428"/>
    <lineage>
        <taxon>Eukaryota</taxon>
        <taxon>Fungi</taxon>
        <taxon>Dikarya</taxon>
        <taxon>Basidiomycota</taxon>
        <taxon>Agaricomycotina</taxon>
        <taxon>Agaricomycetes</taxon>
        <taxon>Agaricomycetidae</taxon>
        <taxon>Agaricales</taxon>
        <taxon>Marasmiineae</taxon>
        <taxon>Physalacriaceae</taxon>
        <taxon>Armillaria</taxon>
    </lineage>
</organism>
<evidence type="ECO:0000313" key="1">
    <source>
        <dbReference type="EMBL" id="SJL11764.1"/>
    </source>
</evidence>
<reference evidence="2" key="1">
    <citation type="journal article" date="2017" name="Nat. Ecol. Evol.">
        <title>Genome expansion and lineage-specific genetic innovations in the forest pathogenic fungi Armillaria.</title>
        <authorList>
            <person name="Sipos G."/>
            <person name="Prasanna A.N."/>
            <person name="Walter M.C."/>
            <person name="O'Connor E."/>
            <person name="Balint B."/>
            <person name="Krizsan K."/>
            <person name="Kiss B."/>
            <person name="Hess J."/>
            <person name="Varga T."/>
            <person name="Slot J."/>
            <person name="Riley R."/>
            <person name="Boka B."/>
            <person name="Rigling D."/>
            <person name="Barry K."/>
            <person name="Lee J."/>
            <person name="Mihaltcheva S."/>
            <person name="LaButti K."/>
            <person name="Lipzen A."/>
            <person name="Waldron R."/>
            <person name="Moloney N.M."/>
            <person name="Sperisen C."/>
            <person name="Kredics L."/>
            <person name="Vagvoelgyi C."/>
            <person name="Patrignani A."/>
            <person name="Fitzpatrick D."/>
            <person name="Nagy I."/>
            <person name="Doyle S."/>
            <person name="Anderson J.B."/>
            <person name="Grigoriev I.V."/>
            <person name="Gueldener U."/>
            <person name="Muensterkoetter M."/>
            <person name="Nagy L.G."/>
        </authorList>
    </citation>
    <scope>NUCLEOTIDE SEQUENCE [LARGE SCALE GENOMIC DNA]</scope>
    <source>
        <strain evidence="2">C18/9</strain>
    </source>
</reference>
<dbReference type="AlphaFoldDB" id="A0A284RSM6"/>